<accession>A0A941FHB7</accession>
<proteinExistence type="predicted"/>
<feature type="transmembrane region" description="Helical" evidence="1">
    <location>
        <begin position="33"/>
        <end position="53"/>
    </location>
</feature>
<dbReference type="EMBL" id="JAGTPW010000002">
    <property type="protein sequence ID" value="MBR8643989.1"/>
    <property type="molecule type" value="Genomic_DNA"/>
</dbReference>
<dbReference type="Proteomes" id="UP000680045">
    <property type="component" value="Unassembled WGS sequence"/>
</dbReference>
<organism evidence="2 3">
    <name type="scientific">Peribacillus frigoritolerans</name>
    <dbReference type="NCBI Taxonomy" id="450367"/>
    <lineage>
        <taxon>Bacteria</taxon>
        <taxon>Bacillati</taxon>
        <taxon>Bacillota</taxon>
        <taxon>Bacilli</taxon>
        <taxon>Bacillales</taxon>
        <taxon>Bacillaceae</taxon>
        <taxon>Peribacillus</taxon>
    </lineage>
</organism>
<protein>
    <submittedName>
        <fullName evidence="2">Uncharacterized protein</fullName>
    </submittedName>
</protein>
<sequence>MSPLMLRNEEAYWNECYIYIALDFSKEVKMKGLLGICISMQMTFVLLFITGITPKLNSYVGATIYLIIGFASLVISLYLAGKKFSWAFRLLHSSFPCLSFVSPFSFISCLKPGCRRKIPLFE</sequence>
<evidence type="ECO:0000256" key="1">
    <source>
        <dbReference type="SAM" id="Phobius"/>
    </source>
</evidence>
<evidence type="ECO:0000313" key="3">
    <source>
        <dbReference type="Proteomes" id="UP000680045"/>
    </source>
</evidence>
<keyword evidence="1" id="KW-1133">Transmembrane helix</keyword>
<dbReference type="AlphaFoldDB" id="A0A941FHB7"/>
<name>A0A941FHB7_9BACI</name>
<keyword evidence="1" id="KW-0472">Membrane</keyword>
<gene>
    <name evidence="2" type="ORF">KEH51_02295</name>
</gene>
<reference evidence="2" key="1">
    <citation type="submission" date="2021-04" db="EMBL/GenBank/DDBJ databases">
        <title>Whole genome sequencing of Enterococci isolates from hospitalized patients.</title>
        <authorList>
            <person name="Ogoti B.M."/>
            <person name="Onyambu F.G."/>
        </authorList>
    </citation>
    <scope>NUCLEOTIDE SEQUENCE</scope>
    <source>
        <strain evidence="2">242</strain>
    </source>
</reference>
<keyword evidence="1" id="KW-0812">Transmembrane</keyword>
<feature type="transmembrane region" description="Helical" evidence="1">
    <location>
        <begin position="59"/>
        <end position="80"/>
    </location>
</feature>
<evidence type="ECO:0000313" key="2">
    <source>
        <dbReference type="EMBL" id="MBR8643989.1"/>
    </source>
</evidence>
<comment type="caution">
    <text evidence="2">The sequence shown here is derived from an EMBL/GenBank/DDBJ whole genome shotgun (WGS) entry which is preliminary data.</text>
</comment>